<protein>
    <submittedName>
        <fullName evidence="2">GyrI-like domain-containing protein</fullName>
    </submittedName>
</protein>
<dbReference type="Gene3D" id="3.20.80.10">
    <property type="entry name" value="Regulatory factor, effector binding domain"/>
    <property type="match status" value="1"/>
</dbReference>
<organism evidence="2 3">
    <name type="scientific">Paenibacillus sabuli</name>
    <dbReference type="NCBI Taxonomy" id="2772509"/>
    <lineage>
        <taxon>Bacteria</taxon>
        <taxon>Bacillati</taxon>
        <taxon>Bacillota</taxon>
        <taxon>Bacilli</taxon>
        <taxon>Bacillales</taxon>
        <taxon>Paenibacillaceae</taxon>
        <taxon>Paenibacillus</taxon>
    </lineage>
</organism>
<dbReference type="InterPro" id="IPR011256">
    <property type="entry name" value="Reg_factor_effector_dom_sf"/>
</dbReference>
<gene>
    <name evidence="2" type="ORF">IDH44_17180</name>
</gene>
<comment type="caution">
    <text evidence="2">The sequence shown here is derived from an EMBL/GenBank/DDBJ whole genome shotgun (WGS) entry which is preliminary data.</text>
</comment>
<reference evidence="2" key="1">
    <citation type="submission" date="2020-09" db="EMBL/GenBank/DDBJ databases">
        <title>A novel bacterium of genus Paenibacillus, isolated from South China Sea.</title>
        <authorList>
            <person name="Huang H."/>
            <person name="Mo K."/>
            <person name="Hu Y."/>
        </authorList>
    </citation>
    <scope>NUCLEOTIDE SEQUENCE</scope>
    <source>
        <strain evidence="2">IB182496</strain>
    </source>
</reference>
<accession>A0A927GSU5</accession>
<evidence type="ECO:0000259" key="1">
    <source>
        <dbReference type="SMART" id="SM00871"/>
    </source>
</evidence>
<dbReference type="RefSeq" id="WP_190919755.1">
    <property type="nucleotide sequence ID" value="NZ_JACXIZ010000028.1"/>
</dbReference>
<dbReference type="Proteomes" id="UP000621560">
    <property type="component" value="Unassembled WGS sequence"/>
</dbReference>
<evidence type="ECO:0000313" key="2">
    <source>
        <dbReference type="EMBL" id="MBD2846933.1"/>
    </source>
</evidence>
<sequence>MEQLNVADLVQWPPIIAVGLKWEGTFAEAAAGGIHVVQAELRRRLGTVERTSRPDRLLGLSYHAAPGAERFIHFAAVEVSAAEVVPEGMGVIEVPAFAYAQCRHLRGQQIDATYRNLYAWIAERGLRPHEGGLTHLELYPAEQDPFAPDPEFTILIPLEDE</sequence>
<proteinExistence type="predicted"/>
<dbReference type="AlphaFoldDB" id="A0A927GSU5"/>
<dbReference type="EMBL" id="JACXIZ010000028">
    <property type="protein sequence ID" value="MBD2846933.1"/>
    <property type="molecule type" value="Genomic_DNA"/>
</dbReference>
<keyword evidence="3" id="KW-1185">Reference proteome</keyword>
<dbReference type="SUPFAM" id="SSF55136">
    <property type="entry name" value="Probable bacterial effector-binding domain"/>
    <property type="match status" value="1"/>
</dbReference>
<dbReference type="Pfam" id="PF06445">
    <property type="entry name" value="GyrI-like"/>
    <property type="match status" value="1"/>
</dbReference>
<dbReference type="SMART" id="SM00871">
    <property type="entry name" value="AraC_E_bind"/>
    <property type="match status" value="1"/>
</dbReference>
<feature type="domain" description="AraC effector-binding" evidence="1">
    <location>
        <begin position="5"/>
        <end position="159"/>
    </location>
</feature>
<evidence type="ECO:0000313" key="3">
    <source>
        <dbReference type="Proteomes" id="UP000621560"/>
    </source>
</evidence>
<dbReference type="InterPro" id="IPR010499">
    <property type="entry name" value="AraC_E-bd"/>
</dbReference>
<dbReference type="InterPro" id="IPR029442">
    <property type="entry name" value="GyrI-like"/>
</dbReference>
<name>A0A927GSU5_9BACL</name>